<dbReference type="RefSeq" id="WP_066098258.1">
    <property type="nucleotide sequence ID" value="NZ_CP016027.1"/>
</dbReference>
<gene>
    <name evidence="1" type="ORF">A9404_02190</name>
</gene>
<reference evidence="1 2" key="1">
    <citation type="submission" date="2016-06" db="EMBL/GenBank/DDBJ databases">
        <title>Insight into the functional genes involving in sulfur oxidation in Pearl River water.</title>
        <authorList>
            <person name="Luo J."/>
            <person name="Tan X."/>
            <person name="Lin W."/>
        </authorList>
    </citation>
    <scope>NUCLEOTIDE SEQUENCE [LARGE SCALE GENOMIC DNA]</scope>
    <source>
        <strain evidence="1 2">LS2</strain>
    </source>
</reference>
<accession>A0A191ZEQ9</accession>
<dbReference type="STRING" id="1860122.A9404_02190"/>
<sequence length="77" mass="8958">MDKHNLVHMANKIGIFFEAMPDPMEAQQGIADHLRKFWEPRMRRELLAYLDTQSGGELRCIVISAIEAHRSELLPRQ</sequence>
<organism evidence="1 2">
    <name type="scientific">Halothiobacillus diazotrophicus</name>
    <dbReference type="NCBI Taxonomy" id="1860122"/>
    <lineage>
        <taxon>Bacteria</taxon>
        <taxon>Pseudomonadati</taxon>
        <taxon>Pseudomonadota</taxon>
        <taxon>Gammaproteobacteria</taxon>
        <taxon>Chromatiales</taxon>
        <taxon>Halothiobacillaceae</taxon>
        <taxon>Halothiobacillus</taxon>
    </lineage>
</organism>
<protein>
    <submittedName>
        <fullName evidence="1">Formate dehydrogenase</fullName>
    </submittedName>
</protein>
<name>A0A191ZEQ9_9GAMM</name>
<evidence type="ECO:0000313" key="1">
    <source>
        <dbReference type="EMBL" id="ANJ66345.1"/>
    </source>
</evidence>
<keyword evidence="2" id="KW-1185">Reference proteome</keyword>
<dbReference type="AlphaFoldDB" id="A0A191ZEQ9"/>
<dbReference type="KEGG" id="haz:A9404_02190"/>
<dbReference type="Pfam" id="PF11390">
    <property type="entry name" value="FdsD"/>
    <property type="match status" value="1"/>
</dbReference>
<proteinExistence type="predicted"/>
<dbReference type="Proteomes" id="UP000078596">
    <property type="component" value="Chromosome"/>
</dbReference>
<evidence type="ECO:0000313" key="2">
    <source>
        <dbReference type="Proteomes" id="UP000078596"/>
    </source>
</evidence>
<dbReference type="InterPro" id="IPR021074">
    <property type="entry name" value="Formate_DH_dsu"/>
</dbReference>
<dbReference type="EMBL" id="CP016027">
    <property type="protein sequence ID" value="ANJ66345.1"/>
    <property type="molecule type" value="Genomic_DNA"/>
</dbReference>
<dbReference type="OrthoDB" id="8527650at2"/>